<evidence type="ECO:0000256" key="1">
    <source>
        <dbReference type="SAM" id="MobiDB-lite"/>
    </source>
</evidence>
<feature type="compositionally biased region" description="Polar residues" evidence="1">
    <location>
        <begin position="196"/>
        <end position="232"/>
    </location>
</feature>
<dbReference type="Proteomes" id="UP000494040">
    <property type="component" value="Unassembled WGS sequence"/>
</dbReference>
<sequence>MIPNFNGEPEALAKVHCKYQFENSGTGGGNVFNSGASSWPEIKNALLTSYSDKRDIYTLVLELSELKQTNESPFQFLEKIQKLLNLQISYLNNVMPDDADTLGEFCRKLGLRILLKGLREPMSSLLQARNPSDLNEALNMLTNDFQHQSTQVSKSFGQVRNTKAYTPRPFRYPQHPPFSSPQKHYPRQNFVFPNERNYQQGNPTPMSISTTHSRSTPQISKNSHLHQITTNEDQNRSPKSKSSLQNYYAQNLKTTLENQSNTRHFLGVNPEGKGLMNLSDSNNRLPHFIDPMTKSKILIDTGSTRSFINPKFAKDNFNTPLIKNQFEVKTVHGISKGSHSIKLNTDTFKGKFLTLELFLFNFHNKFDMLFGLDSMKILNI</sequence>
<evidence type="ECO:0000313" key="3">
    <source>
        <dbReference type="Proteomes" id="UP000494040"/>
    </source>
</evidence>
<name>A0A8I6TMY7_CIMLE</name>
<dbReference type="GeneID" id="112128227"/>
<accession>A0A8I6TMY7</accession>
<evidence type="ECO:0000313" key="2">
    <source>
        <dbReference type="EnsemblMetazoa" id="XP_024085864.1"/>
    </source>
</evidence>
<dbReference type="CDD" id="cd00303">
    <property type="entry name" value="retropepsin_like"/>
    <property type="match status" value="1"/>
</dbReference>
<reference evidence="2" key="1">
    <citation type="submission" date="2022-01" db="UniProtKB">
        <authorList>
            <consortium name="EnsemblMetazoa"/>
        </authorList>
    </citation>
    <scope>IDENTIFICATION</scope>
</reference>
<dbReference type="OrthoDB" id="6629963at2759"/>
<keyword evidence="3" id="KW-1185">Reference proteome</keyword>
<proteinExistence type="predicted"/>
<dbReference type="EnsemblMetazoa" id="XM_024230096.1">
    <property type="protein sequence ID" value="XP_024085864.1"/>
    <property type="gene ID" value="LOC112128227"/>
</dbReference>
<protein>
    <submittedName>
        <fullName evidence="2">Uncharacterized protein</fullName>
    </submittedName>
</protein>
<dbReference type="KEGG" id="clec:112128227"/>
<dbReference type="SUPFAM" id="SSF50630">
    <property type="entry name" value="Acid proteases"/>
    <property type="match status" value="1"/>
</dbReference>
<feature type="region of interest" description="Disordered" evidence="1">
    <location>
        <begin position="165"/>
        <end position="244"/>
    </location>
</feature>
<dbReference type="OMA" id="CMEIGSE"/>
<dbReference type="InterPro" id="IPR021109">
    <property type="entry name" value="Peptidase_aspartic_dom_sf"/>
</dbReference>
<organism evidence="2 3">
    <name type="scientific">Cimex lectularius</name>
    <name type="common">Bed bug</name>
    <name type="synonym">Acanthia lectularia</name>
    <dbReference type="NCBI Taxonomy" id="79782"/>
    <lineage>
        <taxon>Eukaryota</taxon>
        <taxon>Metazoa</taxon>
        <taxon>Ecdysozoa</taxon>
        <taxon>Arthropoda</taxon>
        <taxon>Hexapoda</taxon>
        <taxon>Insecta</taxon>
        <taxon>Pterygota</taxon>
        <taxon>Neoptera</taxon>
        <taxon>Paraneoptera</taxon>
        <taxon>Hemiptera</taxon>
        <taxon>Heteroptera</taxon>
        <taxon>Panheteroptera</taxon>
        <taxon>Cimicomorpha</taxon>
        <taxon>Cimicidae</taxon>
        <taxon>Cimex</taxon>
    </lineage>
</organism>
<dbReference type="AlphaFoldDB" id="A0A8I6TMY7"/>
<dbReference type="RefSeq" id="XP_024085864.1">
    <property type="nucleotide sequence ID" value="XM_024230096.1"/>
</dbReference>
<dbReference type="Gene3D" id="2.40.70.10">
    <property type="entry name" value="Acid Proteases"/>
    <property type="match status" value="1"/>
</dbReference>